<dbReference type="GO" id="GO:0008137">
    <property type="term" value="F:NADH dehydrogenase (ubiquinone) activity"/>
    <property type="evidence" value="ECO:0007669"/>
    <property type="project" value="InterPro"/>
</dbReference>
<gene>
    <name evidence="11" type="primary">nuoA</name>
    <name evidence="13" type="ORF">BD94_0814</name>
</gene>
<name>A0A077EEJ9_9FLAO</name>
<dbReference type="Gene3D" id="1.20.58.1610">
    <property type="entry name" value="NADH:ubiquinone/plastoquinone oxidoreductase, chain 3"/>
    <property type="match status" value="1"/>
</dbReference>
<keyword evidence="10 11" id="KW-0472">Membrane</keyword>
<keyword evidence="7 11" id="KW-1278">Translocase</keyword>
<dbReference type="GO" id="GO:0005886">
    <property type="term" value="C:plasma membrane"/>
    <property type="evidence" value="ECO:0007669"/>
    <property type="project" value="UniProtKB-SubCell"/>
</dbReference>
<dbReference type="InterPro" id="IPR023043">
    <property type="entry name" value="NAD(P)H_OxRDtase_bac/plastid"/>
</dbReference>
<keyword evidence="9 11" id="KW-0520">NAD</keyword>
<comment type="function">
    <text evidence="11">NDH-1 shuttles electrons from NADH, via FMN and iron-sulfur (Fe-S) centers, to quinones in the respiratory chain. The immediate electron acceptor for the enzyme in this species is believed to be a menaquinone. Couples the redox reaction to proton translocation (for every two electrons transferred, four hydrogen ions are translocated across the cytoplasmic membrane), and thus conserves the redox energy in a proton gradient.</text>
</comment>
<evidence type="ECO:0000256" key="5">
    <source>
        <dbReference type="ARBA" id="ARBA00022692"/>
    </source>
</evidence>
<evidence type="ECO:0000313" key="13">
    <source>
        <dbReference type="EMBL" id="AIL44589.1"/>
    </source>
</evidence>
<evidence type="ECO:0000256" key="4">
    <source>
        <dbReference type="ARBA" id="ARBA00022475"/>
    </source>
</evidence>
<feature type="transmembrane region" description="Helical" evidence="11">
    <location>
        <begin position="6"/>
        <end position="31"/>
    </location>
</feature>
<evidence type="ECO:0000256" key="1">
    <source>
        <dbReference type="ARBA" id="ARBA00004141"/>
    </source>
</evidence>
<feature type="transmembrane region" description="Helical" evidence="11">
    <location>
        <begin position="62"/>
        <end position="82"/>
    </location>
</feature>
<keyword evidence="5 11" id="KW-0812">Transmembrane</keyword>
<evidence type="ECO:0000256" key="8">
    <source>
        <dbReference type="ARBA" id="ARBA00022989"/>
    </source>
</evidence>
<reference evidence="13" key="1">
    <citation type="journal article" date="2013" name="Lancet">
        <title>First case of E anophelis outbreak in an intensive-care unit.</title>
        <authorList>
            <person name="Teo J."/>
            <person name="Tan S.Y."/>
            <person name="Tay M."/>
            <person name="Ding Y."/>
            <person name="Kjelleberg S."/>
            <person name="Givskov M."/>
            <person name="Lin R.T."/>
            <person name="Yang L."/>
        </authorList>
    </citation>
    <scope>NUCLEOTIDE SEQUENCE [LARGE SCALE GENOMIC DNA]</scope>
    <source>
        <strain evidence="13">NUHP1</strain>
    </source>
</reference>
<dbReference type="GO" id="GO:0030964">
    <property type="term" value="C:NADH dehydrogenase complex"/>
    <property type="evidence" value="ECO:0007669"/>
    <property type="project" value="TreeGrafter"/>
</dbReference>
<dbReference type="InterPro" id="IPR038430">
    <property type="entry name" value="NDAH_ubi_oxred_su3_sf"/>
</dbReference>
<comment type="subcellular location">
    <subcellularLocation>
        <location evidence="11 12">Cell membrane</location>
        <topology evidence="11 12">Multi-pass membrane protein</topology>
    </subcellularLocation>
    <subcellularLocation>
        <location evidence="1">Membrane</location>
        <topology evidence="1">Multi-pass membrane protein</topology>
    </subcellularLocation>
</comment>
<reference evidence="13" key="2">
    <citation type="journal article" date="2015" name="Genome Biol. Evol.">
        <title>Complete Genome Sequence and Transcriptomic Analysis of the Novel Pathogen Elizabethkingia anophelis in Response to Oxidative Stress.</title>
        <authorList>
            <person name="Li Y."/>
            <person name="Liu Y."/>
            <person name="Chew S.C."/>
            <person name="Tay M."/>
            <person name="Salido M.M."/>
            <person name="Teo J."/>
            <person name="Lauro F.M."/>
            <person name="Givskov M."/>
            <person name="Yang L."/>
        </authorList>
    </citation>
    <scope>NUCLEOTIDE SEQUENCE</scope>
    <source>
        <strain evidence="13">NUHP1</strain>
    </source>
</reference>
<comment type="similarity">
    <text evidence="2 11 12">Belongs to the complex I subunit 3 family.</text>
</comment>
<keyword evidence="8 11" id="KW-1133">Transmembrane helix</keyword>
<dbReference type="Proteomes" id="UP000028933">
    <property type="component" value="Chromosome"/>
</dbReference>
<dbReference type="InterPro" id="IPR000440">
    <property type="entry name" value="NADH_UbQ/plastoQ_OxRdtase_su3"/>
</dbReference>
<comment type="catalytic activity">
    <reaction evidence="11 12">
        <text>a quinone + NADH + 5 H(+)(in) = a quinol + NAD(+) + 4 H(+)(out)</text>
        <dbReference type="Rhea" id="RHEA:57888"/>
        <dbReference type="ChEBI" id="CHEBI:15378"/>
        <dbReference type="ChEBI" id="CHEBI:24646"/>
        <dbReference type="ChEBI" id="CHEBI:57540"/>
        <dbReference type="ChEBI" id="CHEBI:57945"/>
        <dbReference type="ChEBI" id="CHEBI:132124"/>
    </reaction>
</comment>
<dbReference type="HOGENOM" id="CLU_119549_0_2_10"/>
<comment type="subunit">
    <text evidence="11">NDH-1 is composed of 14 different subunits. Subunits NuoA, H, J, K, L, M, N constitute the membrane sector of the complex.</text>
</comment>
<evidence type="ECO:0000313" key="14">
    <source>
        <dbReference type="Proteomes" id="UP000028933"/>
    </source>
</evidence>
<dbReference type="RefSeq" id="WP_009087723.1">
    <property type="nucleotide sequence ID" value="NZ_CP007547.1"/>
</dbReference>
<keyword evidence="4 11" id="KW-1003">Cell membrane</keyword>
<dbReference type="AlphaFoldDB" id="A0A077EEJ9"/>
<dbReference type="eggNOG" id="COG0838">
    <property type="taxonomic scope" value="Bacteria"/>
</dbReference>
<dbReference type="PANTHER" id="PTHR11058:SF22">
    <property type="entry name" value="NADH-QUINONE OXIDOREDUCTASE SUBUNIT A"/>
    <property type="match status" value="1"/>
</dbReference>
<dbReference type="Pfam" id="PF00507">
    <property type="entry name" value="Oxidored_q4"/>
    <property type="match status" value="1"/>
</dbReference>
<evidence type="ECO:0000256" key="7">
    <source>
        <dbReference type="ARBA" id="ARBA00022967"/>
    </source>
</evidence>
<evidence type="ECO:0000256" key="9">
    <source>
        <dbReference type="ARBA" id="ARBA00023027"/>
    </source>
</evidence>
<proteinExistence type="inferred from homology"/>
<keyword evidence="13" id="KW-0830">Ubiquinone</keyword>
<evidence type="ECO:0000256" key="6">
    <source>
        <dbReference type="ARBA" id="ARBA00022719"/>
    </source>
</evidence>
<keyword evidence="6 11" id="KW-0874">Quinone</keyword>
<evidence type="ECO:0000256" key="11">
    <source>
        <dbReference type="HAMAP-Rule" id="MF_01394"/>
    </source>
</evidence>
<dbReference type="EMBL" id="CP007547">
    <property type="protein sequence ID" value="AIL44589.1"/>
    <property type="molecule type" value="Genomic_DNA"/>
</dbReference>
<dbReference type="HAMAP" id="MF_01394">
    <property type="entry name" value="NDH1_NuoA"/>
    <property type="match status" value="1"/>
</dbReference>
<evidence type="ECO:0000256" key="10">
    <source>
        <dbReference type="ARBA" id="ARBA00023136"/>
    </source>
</evidence>
<dbReference type="KEGG" id="eao:BD94_0814"/>
<dbReference type="PANTHER" id="PTHR11058">
    <property type="entry name" value="NADH-UBIQUINONE OXIDOREDUCTASE CHAIN 3"/>
    <property type="match status" value="1"/>
</dbReference>
<dbReference type="EC" id="7.1.1.-" evidence="11"/>
<evidence type="ECO:0000256" key="3">
    <source>
        <dbReference type="ARBA" id="ARBA00022448"/>
    </source>
</evidence>
<evidence type="ECO:0000256" key="2">
    <source>
        <dbReference type="ARBA" id="ARBA00008472"/>
    </source>
</evidence>
<evidence type="ECO:0000256" key="12">
    <source>
        <dbReference type="RuleBase" id="RU003639"/>
    </source>
</evidence>
<dbReference type="GO" id="GO:0048038">
    <property type="term" value="F:quinone binding"/>
    <property type="evidence" value="ECO:0007669"/>
    <property type="project" value="UniProtKB-KW"/>
</dbReference>
<organism evidence="13 14">
    <name type="scientific">Elizabethkingia anophelis NUHP1</name>
    <dbReference type="NCBI Taxonomy" id="1338011"/>
    <lineage>
        <taxon>Bacteria</taxon>
        <taxon>Pseudomonadati</taxon>
        <taxon>Bacteroidota</taxon>
        <taxon>Flavobacteriia</taxon>
        <taxon>Flavobacteriales</taxon>
        <taxon>Weeksellaceae</taxon>
        <taxon>Elizabethkingia</taxon>
    </lineage>
</organism>
<dbReference type="STRING" id="1338011.BD94_0814"/>
<dbReference type="GeneID" id="93133911"/>
<keyword evidence="3 11" id="KW-0813">Transport</keyword>
<dbReference type="GO" id="GO:0050136">
    <property type="term" value="F:NADH dehydrogenase (quinone) (non-electrogenic) activity"/>
    <property type="evidence" value="ECO:0007669"/>
    <property type="project" value="UniProtKB-UniRule"/>
</dbReference>
<feature type="transmembrane region" description="Helical" evidence="11">
    <location>
        <begin position="94"/>
        <end position="112"/>
    </location>
</feature>
<sequence length="121" mass="13600">MNLPENYIPILIQAAVALGFVIVTIIASSLLGPKVKGEVKDQAFESGYTSVGDARTPFSVKYFLTAILFVLFDIEIVFFYPYAVNFREFGVEGFMAIVTFVAIFFIAFFYVLKRGALDWDK</sequence>
<protein>
    <recommendedName>
        <fullName evidence="11">NADH-quinone oxidoreductase subunit A</fullName>
        <ecNumber evidence="11">7.1.1.-</ecNumber>
    </recommendedName>
    <alternativeName>
        <fullName evidence="11">NADH dehydrogenase I subunit A</fullName>
    </alternativeName>
    <alternativeName>
        <fullName evidence="11">NDH-1 subunit A</fullName>
    </alternativeName>
    <alternativeName>
        <fullName evidence="11">NUO1</fullName>
    </alternativeName>
</protein>
<accession>A0A077EEJ9</accession>